<dbReference type="GO" id="GO:0007076">
    <property type="term" value="P:mitotic chromosome condensation"/>
    <property type="evidence" value="ECO:0007669"/>
    <property type="project" value="InterPro"/>
</dbReference>
<evidence type="ECO:0000313" key="2">
    <source>
        <dbReference type="Proteomes" id="UP000759131"/>
    </source>
</evidence>
<dbReference type="EMBL" id="CAJPIZ010032870">
    <property type="protein sequence ID" value="CAG2120346.1"/>
    <property type="molecule type" value="Genomic_DNA"/>
</dbReference>
<dbReference type="GO" id="GO:0005737">
    <property type="term" value="C:cytoplasm"/>
    <property type="evidence" value="ECO:0007669"/>
    <property type="project" value="TreeGrafter"/>
</dbReference>
<proteinExistence type="predicted"/>
<evidence type="ECO:0008006" key="3">
    <source>
        <dbReference type="Google" id="ProtNLM"/>
    </source>
</evidence>
<dbReference type="PANTHER" id="PTHR14418">
    <property type="entry name" value="CONDENSIN COMPLEX SUBUNIT 3-RELATED"/>
    <property type="match status" value="1"/>
</dbReference>
<dbReference type="PANTHER" id="PTHR14418:SF5">
    <property type="entry name" value="CONDENSIN COMPLEX SUBUNIT 3"/>
    <property type="match status" value="1"/>
</dbReference>
<dbReference type="GO" id="GO:0000796">
    <property type="term" value="C:condensin complex"/>
    <property type="evidence" value="ECO:0007669"/>
    <property type="project" value="InterPro"/>
</dbReference>
<dbReference type="AlphaFoldDB" id="A0A7R9LNL7"/>
<keyword evidence="2" id="KW-1185">Reference proteome</keyword>
<dbReference type="Gene3D" id="1.25.10.10">
    <property type="entry name" value="Leucine-rich Repeat Variant"/>
    <property type="match status" value="1"/>
</dbReference>
<gene>
    <name evidence="1" type="ORF">OSB1V03_LOCUS20293</name>
</gene>
<feature type="non-terminal residue" evidence="1">
    <location>
        <position position="1"/>
    </location>
</feature>
<dbReference type="EMBL" id="OC887445">
    <property type="protein sequence ID" value="CAD7644973.1"/>
    <property type="molecule type" value="Genomic_DNA"/>
</dbReference>
<protein>
    <recommendedName>
        <fullName evidence="3">Condensin complex subunit 3</fullName>
    </recommendedName>
</protein>
<dbReference type="SUPFAM" id="SSF48371">
    <property type="entry name" value="ARM repeat"/>
    <property type="match status" value="1"/>
</dbReference>
<reference evidence="1" key="1">
    <citation type="submission" date="2020-11" db="EMBL/GenBank/DDBJ databases">
        <authorList>
            <person name="Tran Van P."/>
        </authorList>
    </citation>
    <scope>NUCLEOTIDE SEQUENCE</scope>
</reference>
<dbReference type="Pfam" id="PF13646">
    <property type="entry name" value="HEAT_2"/>
    <property type="match status" value="1"/>
</dbReference>
<dbReference type="InterPro" id="IPR016024">
    <property type="entry name" value="ARM-type_fold"/>
</dbReference>
<dbReference type="GO" id="GO:0000793">
    <property type="term" value="C:condensed chromosome"/>
    <property type="evidence" value="ECO:0007669"/>
    <property type="project" value="TreeGrafter"/>
</dbReference>
<dbReference type="OrthoDB" id="27187at2759"/>
<name>A0A7R9LNL7_9ACAR</name>
<sequence>MIIKDQLIKFLSNQKPHIRYNCCLLIRKLFTDLEDMDLEVYEKLKRSLLDRLRDKDKLIRSAAALALHRFQESDKRSDLVSDALRFHLRTDPDFRVRQSCLQSLSPTIASIDEFINSTRDVKDIIRKTAFTLIADKFDIKNYGIDKRLQILKNGMNERHAAVRKVVETKLLPNWVKSYNGDFVALLYALDIQSDPKLIERMLFLYFDYIGKDVNELNGKTGFHTFLDDFKNRFLEKFNLLTKEDLTAENAFLWRIVAKYCKDKEITVTFILNNDNTDTNAEEMSDGSQPADTHPEEIDGIDLIVPDLPHYCHYINVFIKQILIKEYEIHELMEFEFMFNQLLSMGELIDIGDDAQRQILRKCMIDILSNEELFNRIHNYVQHLMKIFAKNSD</sequence>
<evidence type="ECO:0000313" key="1">
    <source>
        <dbReference type="EMBL" id="CAD7644973.1"/>
    </source>
</evidence>
<organism evidence="1">
    <name type="scientific">Medioppia subpectinata</name>
    <dbReference type="NCBI Taxonomy" id="1979941"/>
    <lineage>
        <taxon>Eukaryota</taxon>
        <taxon>Metazoa</taxon>
        <taxon>Ecdysozoa</taxon>
        <taxon>Arthropoda</taxon>
        <taxon>Chelicerata</taxon>
        <taxon>Arachnida</taxon>
        <taxon>Acari</taxon>
        <taxon>Acariformes</taxon>
        <taxon>Sarcoptiformes</taxon>
        <taxon>Oribatida</taxon>
        <taxon>Brachypylina</taxon>
        <taxon>Oppioidea</taxon>
        <taxon>Oppiidae</taxon>
        <taxon>Medioppia</taxon>
    </lineage>
</organism>
<dbReference type="InterPro" id="IPR011989">
    <property type="entry name" value="ARM-like"/>
</dbReference>
<accession>A0A7R9LNL7</accession>
<dbReference type="Proteomes" id="UP000759131">
    <property type="component" value="Unassembled WGS sequence"/>
</dbReference>
<dbReference type="InterPro" id="IPR027165">
    <property type="entry name" value="CND3"/>
</dbReference>